<dbReference type="Proteomes" id="UP000026962">
    <property type="component" value="Chromosome 1"/>
</dbReference>
<dbReference type="eggNOG" id="KOG1744">
    <property type="taxonomic scope" value="Eukaryota"/>
</dbReference>
<sequence>MEMQHAMDDMAALTEDVLLQIFSLVGSVKDLFKFAVTCRRWLRRFTDPAFLRGLCPGNGEGHRARLLGFFFQQTRFFRCEKMIRIRVTQQSSVCAPTFVPAPGSPLGLTDRTLTSFLATDDDTFNYAEPLAARCGHVLMRLVPRTERMIASSHLLGLCNPITGERHVLPPLELTGLHRCLTSYAIITSADSDLDGKQRPSSSSSGCSKFLQLYLTVQHKEDCNEYFYSYSAATRSWSAPTMCVDGRRFSVVGERSAVIHKGAAHWLFIDRVSSATQDDILYKLSAEVGTARISLTKLPFGAGGSPLLCVSRDGKLSVACVFPIHVRVWTQQDDTPATWLRTVIRIPMAVPYPNYSQICQPREKWFDFNRGSMLVLYRSNGVFILDLEKKVMEKAMDCLLPLFSDKLNRTSVAYEMDLVEFFVLQLGGCQPVPEKVRMLWC</sequence>
<keyword evidence="3" id="KW-1185">Reference proteome</keyword>
<dbReference type="OMA" id="SHEVHEK"/>
<evidence type="ECO:0000259" key="1">
    <source>
        <dbReference type="Pfam" id="PF12937"/>
    </source>
</evidence>
<dbReference type="Pfam" id="PF12937">
    <property type="entry name" value="F-box-like"/>
    <property type="match status" value="1"/>
</dbReference>
<reference evidence="2" key="1">
    <citation type="submission" date="2015-04" db="UniProtKB">
        <authorList>
            <consortium name="EnsemblPlants"/>
        </authorList>
    </citation>
    <scope>IDENTIFICATION</scope>
</reference>
<feature type="domain" description="F-box" evidence="1">
    <location>
        <begin position="16"/>
        <end position="51"/>
    </location>
</feature>
<reference evidence="2" key="2">
    <citation type="submission" date="2018-05" db="EMBL/GenBank/DDBJ databases">
        <title>OpunRS2 (Oryza punctata Reference Sequence Version 2).</title>
        <authorList>
            <person name="Zhang J."/>
            <person name="Kudrna D."/>
            <person name="Lee S."/>
            <person name="Talag J."/>
            <person name="Welchert J."/>
            <person name="Wing R.A."/>
        </authorList>
    </citation>
    <scope>NUCLEOTIDE SEQUENCE [LARGE SCALE GENOMIC DNA]</scope>
</reference>
<name>A0A0E0JE61_ORYPU</name>
<dbReference type="SUPFAM" id="SSF81383">
    <property type="entry name" value="F-box domain"/>
    <property type="match status" value="1"/>
</dbReference>
<dbReference type="Gramene" id="OPUNC01G03100.1">
    <property type="protein sequence ID" value="OPUNC01G03100.1"/>
    <property type="gene ID" value="OPUNC01G03100"/>
</dbReference>
<dbReference type="PANTHER" id="PTHR35828">
    <property type="entry name" value="OS08G0203800 PROTEIN-RELATED"/>
    <property type="match status" value="1"/>
</dbReference>
<dbReference type="EnsemblPlants" id="OPUNC01G03100.1">
    <property type="protein sequence ID" value="OPUNC01G03100.1"/>
    <property type="gene ID" value="OPUNC01G03100"/>
</dbReference>
<organism evidence="2">
    <name type="scientific">Oryza punctata</name>
    <name type="common">Red rice</name>
    <dbReference type="NCBI Taxonomy" id="4537"/>
    <lineage>
        <taxon>Eukaryota</taxon>
        <taxon>Viridiplantae</taxon>
        <taxon>Streptophyta</taxon>
        <taxon>Embryophyta</taxon>
        <taxon>Tracheophyta</taxon>
        <taxon>Spermatophyta</taxon>
        <taxon>Magnoliopsida</taxon>
        <taxon>Liliopsida</taxon>
        <taxon>Poales</taxon>
        <taxon>Poaceae</taxon>
        <taxon>BOP clade</taxon>
        <taxon>Oryzoideae</taxon>
        <taxon>Oryzeae</taxon>
        <taxon>Oryzinae</taxon>
        <taxon>Oryza</taxon>
    </lineage>
</organism>
<proteinExistence type="predicted"/>
<dbReference type="PANTHER" id="PTHR35828:SF13">
    <property type="entry name" value="OS01G0152100 PROTEIN"/>
    <property type="match status" value="1"/>
</dbReference>
<accession>A0A0E0JE61</accession>
<dbReference type="Gene3D" id="1.20.1280.50">
    <property type="match status" value="1"/>
</dbReference>
<protein>
    <recommendedName>
        <fullName evidence="1">F-box domain-containing protein</fullName>
    </recommendedName>
</protein>
<dbReference type="InterPro" id="IPR036047">
    <property type="entry name" value="F-box-like_dom_sf"/>
</dbReference>
<evidence type="ECO:0000313" key="3">
    <source>
        <dbReference type="Proteomes" id="UP000026962"/>
    </source>
</evidence>
<evidence type="ECO:0000313" key="2">
    <source>
        <dbReference type="EnsemblPlants" id="OPUNC01G03100.1"/>
    </source>
</evidence>
<dbReference type="HOGENOM" id="CLU_018793_2_1_1"/>
<dbReference type="InterPro" id="IPR001810">
    <property type="entry name" value="F-box_dom"/>
</dbReference>
<dbReference type="STRING" id="4537.A0A0E0JE61"/>
<dbReference type="AlphaFoldDB" id="A0A0E0JE61"/>